<keyword evidence="7" id="KW-0648">Protein biosynthesis</keyword>
<dbReference type="Proteomes" id="UP000179241">
    <property type="component" value="Unassembled WGS sequence"/>
</dbReference>
<dbReference type="FunFam" id="3.40.50.800:FF:000002">
    <property type="entry name" value="Glycine--tRNA ligase"/>
    <property type="match status" value="1"/>
</dbReference>
<evidence type="ECO:0000256" key="7">
    <source>
        <dbReference type="ARBA" id="ARBA00022917"/>
    </source>
</evidence>
<dbReference type="Pfam" id="PF00587">
    <property type="entry name" value="tRNA-synt_2b"/>
    <property type="match status" value="1"/>
</dbReference>
<evidence type="ECO:0000313" key="10">
    <source>
        <dbReference type="EMBL" id="OGM77270.1"/>
    </source>
</evidence>
<gene>
    <name evidence="10" type="ORF">A2188_02475</name>
</gene>
<evidence type="ECO:0000313" key="11">
    <source>
        <dbReference type="Proteomes" id="UP000179241"/>
    </source>
</evidence>
<evidence type="ECO:0000256" key="4">
    <source>
        <dbReference type="ARBA" id="ARBA00022598"/>
    </source>
</evidence>
<dbReference type="PRINTS" id="PR01043">
    <property type="entry name" value="TRNASYNTHGLY"/>
</dbReference>
<organism evidence="10 11">
    <name type="scientific">Candidatus Woesebacteria bacterium RIFOXYA1_FULL_43_9</name>
    <dbReference type="NCBI Taxonomy" id="1802534"/>
    <lineage>
        <taxon>Bacteria</taxon>
        <taxon>Candidatus Woeseibacteriota</taxon>
    </lineage>
</organism>
<keyword evidence="8" id="KW-0030">Aminoacyl-tRNA synthetase</keyword>
<evidence type="ECO:0000256" key="2">
    <source>
        <dbReference type="ARBA" id="ARBA00012829"/>
    </source>
</evidence>
<dbReference type="AlphaFoldDB" id="A0A1F8CLS4"/>
<dbReference type="PROSITE" id="PS50862">
    <property type="entry name" value="AA_TRNA_LIGASE_II"/>
    <property type="match status" value="1"/>
</dbReference>
<dbReference type="Gene3D" id="3.40.50.800">
    <property type="entry name" value="Anticodon-binding domain"/>
    <property type="match status" value="1"/>
</dbReference>
<dbReference type="NCBIfam" id="TIGR00389">
    <property type="entry name" value="glyS_dimeric"/>
    <property type="match status" value="1"/>
</dbReference>
<dbReference type="InterPro" id="IPR004154">
    <property type="entry name" value="Anticodon-bd"/>
</dbReference>
<dbReference type="Gene3D" id="3.30.930.10">
    <property type="entry name" value="Bira Bifunctional Protein, Domain 2"/>
    <property type="match status" value="1"/>
</dbReference>
<dbReference type="Pfam" id="PF03129">
    <property type="entry name" value="HGTP_anticodon"/>
    <property type="match status" value="1"/>
</dbReference>
<dbReference type="GO" id="GO:0006426">
    <property type="term" value="P:glycyl-tRNA aminoacylation"/>
    <property type="evidence" value="ECO:0007669"/>
    <property type="project" value="InterPro"/>
</dbReference>
<sequence length="429" mass="49306">MDLLEKVVALCKRRGFVFPGSEIYGGLANSYDYGPLGVELKNNVKKLWWDKFVHGRDDILGLDGSVILSPRVWEASGHVAAFTDPLVECKSCHKRFREDFLENAKECPECKGELTLPKMFNGMFKTNIGATENKESVAYLRPETAQAIFINFKNVLDSRHPKLPFGIAQIGKAFRNEITAGNFIHRMLEFEQMEIEYFISPKSDWEPIFDDWLGEMKSFLQEMGVDLSKVKVREHADKERSHYSKKTVDIEYEFPFGTKEVYGLAYRTDFDLKKHSEVSGTDLVYHNVETGDKFTPHVIEPSFGVDRSLLVCLLEAYKEDGQRVYLSFPPKIAPYKVAVFPLLANKPELLKGARAIYETLKSQMVVAWDDRGNIGKRYLSQDEIGTPFCITFDFQSLEDRMVTVRDRNTTKQERVAIDRLPEYLQNELK</sequence>
<dbReference type="GO" id="GO:0004081">
    <property type="term" value="F:bis(5'-nucleosyl)-tetraphosphatase (asymmetrical) activity"/>
    <property type="evidence" value="ECO:0007669"/>
    <property type="project" value="UniProtKB-ARBA"/>
</dbReference>
<dbReference type="GO" id="GO:0004820">
    <property type="term" value="F:glycine-tRNA ligase activity"/>
    <property type="evidence" value="ECO:0007669"/>
    <property type="project" value="UniProtKB-EC"/>
</dbReference>
<reference evidence="10 11" key="1">
    <citation type="journal article" date="2016" name="Nat. Commun.">
        <title>Thousands of microbial genomes shed light on interconnected biogeochemical processes in an aquifer system.</title>
        <authorList>
            <person name="Anantharaman K."/>
            <person name="Brown C.T."/>
            <person name="Hug L.A."/>
            <person name="Sharon I."/>
            <person name="Castelle C.J."/>
            <person name="Probst A.J."/>
            <person name="Thomas B.C."/>
            <person name="Singh A."/>
            <person name="Wilkins M.J."/>
            <person name="Karaoz U."/>
            <person name="Brodie E.L."/>
            <person name="Williams K.H."/>
            <person name="Hubbard S.S."/>
            <person name="Banfield J.F."/>
        </authorList>
    </citation>
    <scope>NUCLEOTIDE SEQUENCE [LARGE SCALE GENOMIC DNA]</scope>
</reference>
<evidence type="ECO:0000256" key="5">
    <source>
        <dbReference type="ARBA" id="ARBA00022741"/>
    </source>
</evidence>
<dbReference type="NCBIfam" id="NF003211">
    <property type="entry name" value="PRK04173.1"/>
    <property type="match status" value="1"/>
</dbReference>
<dbReference type="SUPFAM" id="SSF55681">
    <property type="entry name" value="Class II aaRS and biotin synthetases"/>
    <property type="match status" value="1"/>
</dbReference>
<evidence type="ECO:0000256" key="6">
    <source>
        <dbReference type="ARBA" id="ARBA00022840"/>
    </source>
</evidence>
<evidence type="ECO:0000256" key="1">
    <source>
        <dbReference type="ARBA" id="ARBA00008226"/>
    </source>
</evidence>
<keyword evidence="5" id="KW-0547">Nucleotide-binding</keyword>
<dbReference type="PANTHER" id="PTHR10745:SF8">
    <property type="entry name" value="DNA POLYMERASE SUBUNIT GAMMA-2, MITOCHONDRIAL"/>
    <property type="match status" value="1"/>
</dbReference>
<evidence type="ECO:0000256" key="8">
    <source>
        <dbReference type="ARBA" id="ARBA00023146"/>
    </source>
</evidence>
<name>A0A1F8CLS4_9BACT</name>
<dbReference type="GO" id="GO:0070062">
    <property type="term" value="C:extracellular exosome"/>
    <property type="evidence" value="ECO:0007669"/>
    <property type="project" value="UniProtKB-ARBA"/>
</dbReference>
<dbReference type="InterPro" id="IPR006195">
    <property type="entry name" value="aa-tRNA-synth_II"/>
</dbReference>
<dbReference type="InterPro" id="IPR002315">
    <property type="entry name" value="tRNA-synt_gly"/>
</dbReference>
<dbReference type="GO" id="GO:0005737">
    <property type="term" value="C:cytoplasm"/>
    <property type="evidence" value="ECO:0007669"/>
    <property type="project" value="InterPro"/>
</dbReference>
<dbReference type="CDD" id="cd00774">
    <property type="entry name" value="GlyRS-like_core"/>
    <property type="match status" value="1"/>
</dbReference>
<dbReference type="GO" id="GO:1990742">
    <property type="term" value="C:microvesicle"/>
    <property type="evidence" value="ECO:0007669"/>
    <property type="project" value="UniProtKB-ARBA"/>
</dbReference>
<dbReference type="EMBL" id="MGHU01000026">
    <property type="protein sequence ID" value="OGM77270.1"/>
    <property type="molecule type" value="Genomic_DNA"/>
</dbReference>
<keyword evidence="6" id="KW-0067">ATP-binding</keyword>
<evidence type="ECO:0000259" key="9">
    <source>
        <dbReference type="PROSITE" id="PS50862"/>
    </source>
</evidence>
<dbReference type="GO" id="GO:0005524">
    <property type="term" value="F:ATP binding"/>
    <property type="evidence" value="ECO:0007669"/>
    <property type="project" value="UniProtKB-KW"/>
</dbReference>
<dbReference type="PANTHER" id="PTHR10745">
    <property type="entry name" value="GLYCYL-TRNA SYNTHETASE/DNA POLYMERASE SUBUNIT GAMMA-2"/>
    <property type="match status" value="1"/>
</dbReference>
<keyword evidence="4 10" id="KW-0436">Ligase</keyword>
<comment type="similarity">
    <text evidence="1">Belongs to the class-II aminoacyl-tRNA synthetase family.</text>
</comment>
<proteinExistence type="inferred from homology"/>
<dbReference type="EC" id="6.1.1.14" evidence="2"/>
<keyword evidence="3" id="KW-0963">Cytoplasm</keyword>
<dbReference type="SUPFAM" id="SSF52954">
    <property type="entry name" value="Class II aaRS ABD-related"/>
    <property type="match status" value="1"/>
</dbReference>
<dbReference type="GO" id="GO:0015966">
    <property type="term" value="P:diadenosine tetraphosphate biosynthetic process"/>
    <property type="evidence" value="ECO:0007669"/>
    <property type="project" value="UniProtKB-ARBA"/>
</dbReference>
<evidence type="ECO:0000256" key="3">
    <source>
        <dbReference type="ARBA" id="ARBA00022490"/>
    </source>
</evidence>
<accession>A0A1F8CLS4</accession>
<dbReference type="InterPro" id="IPR027031">
    <property type="entry name" value="Gly-tRNA_synthase/POLG2"/>
</dbReference>
<dbReference type="InterPro" id="IPR045864">
    <property type="entry name" value="aa-tRNA-synth_II/BPL/LPL"/>
</dbReference>
<dbReference type="InterPro" id="IPR033731">
    <property type="entry name" value="GlyRS-like_core"/>
</dbReference>
<dbReference type="InterPro" id="IPR002314">
    <property type="entry name" value="aa-tRNA-synt_IIb"/>
</dbReference>
<comment type="caution">
    <text evidence="10">The sequence shown here is derived from an EMBL/GenBank/DDBJ whole genome shotgun (WGS) entry which is preliminary data.</text>
</comment>
<dbReference type="InterPro" id="IPR036621">
    <property type="entry name" value="Anticodon-bd_dom_sf"/>
</dbReference>
<feature type="domain" description="Aminoacyl-transfer RNA synthetases class-II family profile" evidence="9">
    <location>
        <begin position="2"/>
        <end position="341"/>
    </location>
</feature>
<dbReference type="CDD" id="cd00858">
    <property type="entry name" value="GlyRS_anticodon"/>
    <property type="match status" value="1"/>
</dbReference>
<protein>
    <recommendedName>
        <fullName evidence="2">glycine--tRNA ligase</fullName>
        <ecNumber evidence="2">6.1.1.14</ecNumber>
    </recommendedName>
</protein>